<organism evidence="2 3">
    <name type="scientific">Marinicauda algicola</name>
    <dbReference type="NCBI Taxonomy" id="2029849"/>
    <lineage>
        <taxon>Bacteria</taxon>
        <taxon>Pseudomonadati</taxon>
        <taxon>Pseudomonadota</taxon>
        <taxon>Alphaproteobacteria</taxon>
        <taxon>Maricaulales</taxon>
        <taxon>Maricaulaceae</taxon>
        <taxon>Marinicauda</taxon>
    </lineage>
</organism>
<feature type="transmembrane region" description="Helical" evidence="1">
    <location>
        <begin position="116"/>
        <end position="134"/>
    </location>
</feature>
<dbReference type="Pfam" id="PF12412">
    <property type="entry name" value="DUF3667"/>
    <property type="match status" value="1"/>
</dbReference>
<protein>
    <submittedName>
        <fullName evidence="2">DUF3667 domain-containing protein</fullName>
    </submittedName>
</protein>
<accession>A0A4S2GZ33</accession>
<reference evidence="2 3" key="1">
    <citation type="journal article" date="2017" name="Int. J. Syst. Evol. Microbiol.">
        <title>Marinicauda algicola sp. nov., isolated from a marine red alga Rhodosorus marinus.</title>
        <authorList>
            <person name="Jeong S.E."/>
            <person name="Jeon S.H."/>
            <person name="Chun B.H."/>
            <person name="Kim D.W."/>
            <person name="Jeon C.O."/>
        </authorList>
    </citation>
    <scope>NUCLEOTIDE SEQUENCE [LARGE SCALE GENOMIC DNA]</scope>
    <source>
        <strain evidence="2 3">JCM 31718</strain>
    </source>
</reference>
<comment type="caution">
    <text evidence="2">The sequence shown here is derived from an EMBL/GenBank/DDBJ whole genome shotgun (WGS) entry which is preliminary data.</text>
</comment>
<dbReference type="EMBL" id="SRXW01000003">
    <property type="protein sequence ID" value="TGY88510.1"/>
    <property type="molecule type" value="Genomic_DNA"/>
</dbReference>
<name>A0A4S2GZ33_9PROT</name>
<evidence type="ECO:0000256" key="1">
    <source>
        <dbReference type="SAM" id="Phobius"/>
    </source>
</evidence>
<dbReference type="InterPro" id="IPR022134">
    <property type="entry name" value="DUF3667"/>
</dbReference>
<keyword evidence="1" id="KW-0812">Transmembrane</keyword>
<dbReference type="Proteomes" id="UP000308054">
    <property type="component" value="Unassembled WGS sequence"/>
</dbReference>
<keyword evidence="1" id="KW-0472">Membrane</keyword>
<dbReference type="RefSeq" id="WP_135996356.1">
    <property type="nucleotide sequence ID" value="NZ_CP071057.1"/>
</dbReference>
<feature type="transmembrane region" description="Helical" evidence="1">
    <location>
        <begin position="241"/>
        <end position="263"/>
    </location>
</feature>
<feature type="transmembrane region" description="Helical" evidence="1">
    <location>
        <begin position="338"/>
        <end position="357"/>
    </location>
</feature>
<feature type="transmembrane region" description="Helical" evidence="1">
    <location>
        <begin position="299"/>
        <end position="317"/>
    </location>
</feature>
<proteinExistence type="predicted"/>
<evidence type="ECO:0000313" key="2">
    <source>
        <dbReference type="EMBL" id="TGY88510.1"/>
    </source>
</evidence>
<dbReference type="OrthoDB" id="9111327at2"/>
<feature type="transmembrane region" description="Helical" evidence="1">
    <location>
        <begin position="275"/>
        <end position="293"/>
    </location>
</feature>
<keyword evidence="1" id="KW-1133">Transmembrane helix</keyword>
<sequence length="359" mass="38445">MSEEIDEAAGTVAEHVAAAGLGVRVRPSRPAALESDAGDGECANCRTGLKGPVCHVCGQVDDGYHRPIGSLVAQIVEGLVYLDGRVARTLPDLMIRPGEVTRRYLKGQRARFIPPFRLYLIASLAFFLLLGLMADGPKLELPAEQAASLDSAREEVAAARESGEMTAEEAAQAITALDMIDRAAAPLRAEAARSAAEGAAGGATGAQAPGAPAGALHASIEEKLRRIAADPERWADETMAWVPRIMFVLVPIYAGLLALSFVWRRGYFYYDHLIVSLHLHSALFLAMALGVLAAPLIGAGWVLLALLVYSNVYLYRMHRVVYARSRITSVLRTLALDLAYLLVMAIALVGVVILGFFSV</sequence>
<dbReference type="AlphaFoldDB" id="A0A4S2GZ33"/>
<keyword evidence="3" id="KW-1185">Reference proteome</keyword>
<gene>
    <name evidence="2" type="ORF">E5163_11890</name>
</gene>
<evidence type="ECO:0000313" key="3">
    <source>
        <dbReference type="Proteomes" id="UP000308054"/>
    </source>
</evidence>